<dbReference type="AlphaFoldDB" id="C4WHZ0"/>
<protein>
    <submittedName>
        <fullName evidence="5">AMP-dependent synthetase and ligase</fullName>
    </submittedName>
</protein>
<dbReference type="Proteomes" id="UP000004386">
    <property type="component" value="Unassembled WGS sequence"/>
</dbReference>
<dbReference type="Pfam" id="PF16177">
    <property type="entry name" value="ACAS_N"/>
    <property type="match status" value="1"/>
</dbReference>
<name>C4WHZ0_9HYPH</name>
<comment type="caution">
    <text evidence="5">The sequence shown here is derived from an EMBL/GenBank/DDBJ whole genome shotgun (WGS) entry which is preliminary data.</text>
</comment>
<dbReference type="FunFam" id="3.30.300.30:FF:000017">
    <property type="entry name" value="Acyl-CoA synthetase short-chain family member 3"/>
    <property type="match status" value="1"/>
</dbReference>
<evidence type="ECO:0000256" key="1">
    <source>
        <dbReference type="ARBA" id="ARBA00006432"/>
    </source>
</evidence>
<dbReference type="Pfam" id="PF13193">
    <property type="entry name" value="AMP-binding_C"/>
    <property type="match status" value="1"/>
</dbReference>
<dbReference type="GO" id="GO:0050218">
    <property type="term" value="F:propionate-CoA ligase activity"/>
    <property type="evidence" value="ECO:0007669"/>
    <property type="project" value="TreeGrafter"/>
</dbReference>
<evidence type="ECO:0000313" key="5">
    <source>
        <dbReference type="EMBL" id="EEQ96656.1"/>
    </source>
</evidence>
<sequence>MMKGAWRRWAAGGRSCAFVSRLIMRPPAGVARASGRKSMTSKYAETYAAWLADPERFWAEAAQAIDWFKPWDQVFAGDEGVYGRWFKGAECNTCYNALDRHVANGRGQQVALIYESPVTGKVRKFTYRELLEEVEALSAVMLDNGVTKGDRVLIYMPMVPEAAVAMLAAARIGAVHSVVFGGFAANELATRIDDAKPVMIIAGSCGIEPTRVVPYQAMLDKAISLAHHKVDHCIILQREQHRHEPVAGRDIDYREAVDAARGRHVPCVAVEATDPLYVLYTSGTTGEPKGVVRDNGGHMVALAWSMKHVFGVEPGQVWWAASDVGWVVGHSYIVYGPLIHGATSILFEGKPIGTPDAGTYWRIIAEHGVEVMFTAPTALRAIKKDDADGNFVRRYDLSKFRALYLAGERADPDTIHWAENLLGCPVIDHWWQTESGWPMVANPLGLGLLETRYGSPAVCLPGYDIRVLDDEGHELERGQLGNILIKLPLPPGCLPTLWNADERFRKAYLNEFPGYYKTADAGYMDQDGYLYIMSRTDDIINVAGHRLSTGAMEEVLSSHPDVAECAVLGISDPLKGQVPCGFLVLKSNIERDPQEVEKECVSMVRDIIGPVAAFRLALTVKRLPKTRSGKILRSTIQKIADGEEWKMPATIDDPAILDEISTVLRERHTGLAFA</sequence>
<dbReference type="InterPro" id="IPR042099">
    <property type="entry name" value="ANL_N_sf"/>
</dbReference>
<dbReference type="Gene3D" id="3.30.300.30">
    <property type="match status" value="1"/>
</dbReference>
<reference evidence="5 6" key="1">
    <citation type="submission" date="2009-05" db="EMBL/GenBank/DDBJ databases">
        <authorList>
            <person name="Setubal J.C."/>
            <person name="Boyle S."/>
            <person name="Crasta O.R."/>
            <person name="Gillespie J.J."/>
            <person name="Kenyon R.W."/>
            <person name="Lu J."/>
            <person name="Mane S."/>
            <person name="Nagrani S."/>
            <person name="Shallom J.M."/>
            <person name="Shallom S."/>
            <person name="Shukla M."/>
            <person name="Snyder E.E."/>
            <person name="Sobral B.W."/>
            <person name="Wattam A.R."/>
            <person name="Will R."/>
            <person name="Williams K."/>
            <person name="Yoo H."/>
            <person name="Munk C."/>
            <person name="Tapia R."/>
            <person name="Green L."/>
            <person name="Rogers Y."/>
            <person name="Detter J.C."/>
            <person name="Bruce D."/>
            <person name="Brettin T.S."/>
            <person name="Tsolis R."/>
        </authorList>
    </citation>
    <scope>NUCLEOTIDE SEQUENCE [LARGE SCALE GENOMIC DNA]</scope>
    <source>
        <strain evidence="5 6">LMG 3301</strain>
    </source>
</reference>
<feature type="domain" description="AMP-binding enzyme C-terminal" evidence="3">
    <location>
        <begin position="552"/>
        <end position="630"/>
    </location>
</feature>
<proteinExistence type="inferred from homology"/>
<dbReference type="HOGENOM" id="CLU_000022_3_5_5"/>
<dbReference type="EMBL" id="ACQA01000001">
    <property type="protein sequence ID" value="EEQ96656.1"/>
    <property type="molecule type" value="Genomic_DNA"/>
</dbReference>
<evidence type="ECO:0000259" key="3">
    <source>
        <dbReference type="Pfam" id="PF13193"/>
    </source>
</evidence>
<dbReference type="Pfam" id="PF00501">
    <property type="entry name" value="AMP-binding"/>
    <property type="match status" value="1"/>
</dbReference>
<dbReference type="Gene3D" id="3.40.50.12780">
    <property type="entry name" value="N-terminal domain of ligase-like"/>
    <property type="match status" value="1"/>
</dbReference>
<accession>C4WHZ0</accession>
<dbReference type="InterPro" id="IPR045851">
    <property type="entry name" value="AMP-bd_C_sf"/>
</dbReference>
<dbReference type="PROSITE" id="PS00455">
    <property type="entry name" value="AMP_BINDING"/>
    <property type="match status" value="1"/>
</dbReference>
<organism evidence="5 6">
    <name type="scientific">Brucella intermedia LMG 3301</name>
    <dbReference type="NCBI Taxonomy" id="641118"/>
    <lineage>
        <taxon>Bacteria</taxon>
        <taxon>Pseudomonadati</taxon>
        <taxon>Pseudomonadota</taxon>
        <taxon>Alphaproteobacteria</taxon>
        <taxon>Hyphomicrobiales</taxon>
        <taxon>Brucellaceae</taxon>
        <taxon>Brucella/Ochrobactrum group</taxon>
        <taxon>Brucella</taxon>
    </lineage>
</organism>
<dbReference type="PANTHER" id="PTHR43347:SF3">
    <property type="entry name" value="ACYL-COA SYNTHETASE SHORT-CHAIN FAMILY MEMBER 3, MITOCHONDRIAL"/>
    <property type="match status" value="1"/>
</dbReference>
<gene>
    <name evidence="5" type="ORF">OINT_1002110</name>
</gene>
<dbReference type="FunFam" id="3.40.50.12780:FF:000011">
    <property type="entry name" value="Acetyl-coenzyme A synthetase 2-like, mitochondrial"/>
    <property type="match status" value="1"/>
</dbReference>
<dbReference type="GO" id="GO:0070013">
    <property type="term" value="C:intracellular organelle lumen"/>
    <property type="evidence" value="ECO:0007669"/>
    <property type="project" value="UniProtKB-ARBA"/>
</dbReference>
<comment type="similarity">
    <text evidence="1">Belongs to the ATP-dependent AMP-binding enzyme family.</text>
</comment>
<dbReference type="SUPFAM" id="SSF56801">
    <property type="entry name" value="Acetyl-CoA synthetase-like"/>
    <property type="match status" value="1"/>
</dbReference>
<dbReference type="InterPro" id="IPR020845">
    <property type="entry name" value="AMP-binding_CS"/>
</dbReference>
<feature type="domain" description="AMP-dependent synthetase/ligase" evidence="2">
    <location>
        <begin position="101"/>
        <end position="486"/>
    </location>
</feature>
<keyword evidence="5" id="KW-0436">Ligase</keyword>
<evidence type="ECO:0000313" key="6">
    <source>
        <dbReference type="Proteomes" id="UP000004386"/>
    </source>
</evidence>
<evidence type="ECO:0000259" key="4">
    <source>
        <dbReference type="Pfam" id="PF16177"/>
    </source>
</evidence>
<dbReference type="InterPro" id="IPR000873">
    <property type="entry name" value="AMP-dep_synth/lig_dom"/>
</dbReference>
<dbReference type="CDD" id="cd05967">
    <property type="entry name" value="PrpE"/>
    <property type="match status" value="1"/>
</dbReference>
<dbReference type="InterPro" id="IPR025110">
    <property type="entry name" value="AMP-bd_C"/>
</dbReference>
<feature type="domain" description="Acetyl-coenzyme A synthetase N-terminal" evidence="4">
    <location>
        <begin position="43"/>
        <end position="97"/>
    </location>
</feature>
<dbReference type="PANTHER" id="PTHR43347">
    <property type="entry name" value="ACYL-COA SYNTHETASE"/>
    <property type="match status" value="1"/>
</dbReference>
<evidence type="ECO:0000259" key="2">
    <source>
        <dbReference type="Pfam" id="PF00501"/>
    </source>
</evidence>
<dbReference type="InterPro" id="IPR032387">
    <property type="entry name" value="ACAS_N"/>
</dbReference>